<dbReference type="OrthoDB" id="7066910at2"/>
<reference evidence="6 7" key="1">
    <citation type="submission" date="2017-03" db="EMBL/GenBank/DDBJ databases">
        <title>Genome analysis of Rhizobial strains effectives or ineffectives for nitrogen fixation isolated from bean seeds.</title>
        <authorList>
            <person name="Peralta H."/>
            <person name="Aguilar-Vera A."/>
            <person name="Mora Y."/>
            <person name="Vargas-Lagunas C."/>
            <person name="Girard L."/>
            <person name="Mora J."/>
        </authorList>
    </citation>
    <scope>NUCLEOTIDE SEQUENCE [LARGE SCALE GENOMIC DNA]</scope>
    <source>
        <strain evidence="6 7">CCGM3</strain>
    </source>
</reference>
<keyword evidence="2" id="KW-0479">Metal-binding</keyword>
<dbReference type="GO" id="GO:0046872">
    <property type="term" value="F:metal ion binding"/>
    <property type="evidence" value="ECO:0007669"/>
    <property type="project" value="UniProtKB-KW"/>
</dbReference>
<dbReference type="PANTHER" id="PTHR12629">
    <property type="entry name" value="DIPHOSPHOINOSITOL POLYPHOSPHATE PHOSPHOHYDROLASE"/>
    <property type="match status" value="1"/>
</dbReference>
<name>A0A370KRC0_9HYPH</name>
<evidence type="ECO:0000313" key="7">
    <source>
        <dbReference type="Proteomes" id="UP000254939"/>
    </source>
</evidence>
<dbReference type="SUPFAM" id="SSF55811">
    <property type="entry name" value="Nudix"/>
    <property type="match status" value="1"/>
</dbReference>
<sequence>MEQPDRYFSKLTPYAHRVFQGDVVEQVGALCYRKSLRGIEILLITTRETKRWTIPKGWPVDGTKPYQAAEREAWQEAGVRGKIRKRTFGHYTYSKYLKGNEPVTSIVGVYLLEVRRERLQFPERDQRELIWRHPREAAILVKEPELKHLISKLGRKWKARPAST</sequence>
<protein>
    <submittedName>
        <fullName evidence="6">DNA mismatch repair protein MutT</fullName>
    </submittedName>
</protein>
<keyword evidence="3" id="KW-0378">Hydrolase</keyword>
<evidence type="ECO:0000259" key="5">
    <source>
        <dbReference type="PROSITE" id="PS51462"/>
    </source>
</evidence>
<keyword evidence="4" id="KW-0460">Magnesium</keyword>
<dbReference type="GO" id="GO:0016462">
    <property type="term" value="F:pyrophosphatase activity"/>
    <property type="evidence" value="ECO:0007669"/>
    <property type="project" value="InterPro"/>
</dbReference>
<feature type="domain" description="Nudix hydrolase" evidence="5">
    <location>
        <begin position="22"/>
        <end position="154"/>
    </location>
</feature>
<evidence type="ECO:0000256" key="1">
    <source>
        <dbReference type="ARBA" id="ARBA00001946"/>
    </source>
</evidence>
<accession>A0A370KRC0</accession>
<dbReference type="InterPro" id="IPR047198">
    <property type="entry name" value="DDP-like_NUDIX"/>
</dbReference>
<evidence type="ECO:0000256" key="4">
    <source>
        <dbReference type="ARBA" id="ARBA00022842"/>
    </source>
</evidence>
<dbReference type="PANTHER" id="PTHR12629:SF0">
    <property type="entry name" value="DIPHOSPHOINOSITOL-POLYPHOSPHATE DIPHOSPHATASE"/>
    <property type="match status" value="1"/>
</dbReference>
<dbReference type="Pfam" id="PF00293">
    <property type="entry name" value="NUDIX"/>
    <property type="match status" value="1"/>
</dbReference>
<evidence type="ECO:0000313" key="6">
    <source>
        <dbReference type="EMBL" id="RDJ12348.1"/>
    </source>
</evidence>
<gene>
    <name evidence="6" type="ORF">B5K06_11450</name>
</gene>
<dbReference type="Gene3D" id="3.90.79.10">
    <property type="entry name" value="Nucleoside Triphosphate Pyrophosphohydrolase"/>
    <property type="match status" value="1"/>
</dbReference>
<comment type="caution">
    <text evidence="6">The sequence shown here is derived from an EMBL/GenBank/DDBJ whole genome shotgun (WGS) entry which is preliminary data.</text>
</comment>
<proteinExistence type="predicted"/>
<evidence type="ECO:0000256" key="3">
    <source>
        <dbReference type="ARBA" id="ARBA00022801"/>
    </source>
</evidence>
<comment type="cofactor">
    <cofactor evidence="1">
        <name>Mg(2+)</name>
        <dbReference type="ChEBI" id="CHEBI:18420"/>
    </cofactor>
</comment>
<evidence type="ECO:0000256" key="2">
    <source>
        <dbReference type="ARBA" id="ARBA00022723"/>
    </source>
</evidence>
<dbReference type="Proteomes" id="UP000254939">
    <property type="component" value="Unassembled WGS sequence"/>
</dbReference>
<organism evidence="6 7">
    <name type="scientific">Rhizobium grahamii</name>
    <dbReference type="NCBI Taxonomy" id="1120045"/>
    <lineage>
        <taxon>Bacteria</taxon>
        <taxon>Pseudomonadati</taxon>
        <taxon>Pseudomonadota</taxon>
        <taxon>Alphaproteobacteria</taxon>
        <taxon>Hyphomicrobiales</taxon>
        <taxon>Rhizobiaceae</taxon>
        <taxon>Rhizobium/Agrobacterium group</taxon>
        <taxon>Rhizobium</taxon>
    </lineage>
</organism>
<dbReference type="EMBL" id="NAAC01000011">
    <property type="protein sequence ID" value="RDJ12348.1"/>
    <property type="molecule type" value="Genomic_DNA"/>
</dbReference>
<dbReference type="InterPro" id="IPR015797">
    <property type="entry name" value="NUDIX_hydrolase-like_dom_sf"/>
</dbReference>
<dbReference type="GO" id="GO:0005737">
    <property type="term" value="C:cytoplasm"/>
    <property type="evidence" value="ECO:0007669"/>
    <property type="project" value="TreeGrafter"/>
</dbReference>
<dbReference type="AlphaFoldDB" id="A0A370KRC0"/>
<dbReference type="RefSeq" id="WP_114712983.1">
    <property type="nucleotide sequence ID" value="NZ_KZ857259.1"/>
</dbReference>
<dbReference type="PROSITE" id="PS51462">
    <property type="entry name" value="NUDIX"/>
    <property type="match status" value="1"/>
</dbReference>
<dbReference type="InterPro" id="IPR000086">
    <property type="entry name" value="NUDIX_hydrolase_dom"/>
</dbReference>
<dbReference type="CDD" id="cd04666">
    <property type="entry name" value="NUDIX_DIPP2_like_Nudt4"/>
    <property type="match status" value="1"/>
</dbReference>